<proteinExistence type="inferred from homology"/>
<keyword evidence="6 9" id="KW-0732">Signal</keyword>
<keyword evidence="5" id="KW-0472">Membrane</keyword>
<dbReference type="GeneID" id="81354788"/>
<comment type="caution">
    <text evidence="11">The sequence shown here is derived from an EMBL/GenBank/DDBJ whole genome shotgun (WGS) entry which is preliminary data.</text>
</comment>
<comment type="similarity">
    <text evidence="3">Belongs to the RBT5 family.</text>
</comment>
<gene>
    <name evidence="11" type="ORF">N7532_003315</name>
</gene>
<feature type="chain" id="PRO_5040922646" description="CFEM domain-containing protein" evidence="9">
    <location>
        <begin position="19"/>
        <end position="495"/>
    </location>
</feature>
<keyword evidence="12" id="KW-1185">Reference proteome</keyword>
<evidence type="ECO:0000313" key="11">
    <source>
        <dbReference type="EMBL" id="KAJ5102786.1"/>
    </source>
</evidence>
<keyword evidence="5" id="KW-0325">Glycoprotein</keyword>
<keyword evidence="7" id="KW-1015">Disulfide bond</keyword>
<evidence type="ECO:0000256" key="2">
    <source>
        <dbReference type="ARBA" id="ARBA00004613"/>
    </source>
</evidence>
<organism evidence="11 12">
    <name type="scientific">Penicillium argentinense</name>
    <dbReference type="NCBI Taxonomy" id="1131581"/>
    <lineage>
        <taxon>Eukaryota</taxon>
        <taxon>Fungi</taxon>
        <taxon>Dikarya</taxon>
        <taxon>Ascomycota</taxon>
        <taxon>Pezizomycotina</taxon>
        <taxon>Eurotiomycetes</taxon>
        <taxon>Eurotiomycetidae</taxon>
        <taxon>Eurotiales</taxon>
        <taxon>Aspergillaceae</taxon>
        <taxon>Penicillium</taxon>
    </lineage>
</organism>
<keyword evidence="8" id="KW-0449">Lipoprotein</keyword>
<keyword evidence="5" id="KW-0336">GPI-anchor</keyword>
<protein>
    <recommendedName>
        <fullName evidence="10">CFEM domain-containing protein</fullName>
    </recommendedName>
</protein>
<evidence type="ECO:0000256" key="9">
    <source>
        <dbReference type="SAM" id="SignalP"/>
    </source>
</evidence>
<evidence type="ECO:0000256" key="3">
    <source>
        <dbReference type="ARBA" id="ARBA00010031"/>
    </source>
</evidence>
<evidence type="ECO:0000256" key="6">
    <source>
        <dbReference type="ARBA" id="ARBA00022729"/>
    </source>
</evidence>
<keyword evidence="4" id="KW-0964">Secreted</keyword>
<accession>A0A9W9FM68</accession>
<reference evidence="11" key="1">
    <citation type="submission" date="2022-11" db="EMBL/GenBank/DDBJ databases">
        <authorList>
            <person name="Petersen C."/>
        </authorList>
    </citation>
    <scope>NUCLEOTIDE SEQUENCE</scope>
    <source>
        <strain evidence="11">IBT 30761</strain>
    </source>
</reference>
<evidence type="ECO:0000259" key="10">
    <source>
        <dbReference type="Pfam" id="PF05730"/>
    </source>
</evidence>
<dbReference type="GO" id="GO:0005576">
    <property type="term" value="C:extracellular region"/>
    <property type="evidence" value="ECO:0007669"/>
    <property type="project" value="UniProtKB-SubCell"/>
</dbReference>
<dbReference type="EMBL" id="JAPQKI010000004">
    <property type="protein sequence ID" value="KAJ5102786.1"/>
    <property type="molecule type" value="Genomic_DNA"/>
</dbReference>
<feature type="signal peptide" evidence="9">
    <location>
        <begin position="1"/>
        <end position="18"/>
    </location>
</feature>
<comment type="subcellular location">
    <subcellularLocation>
        <location evidence="1">Membrane</location>
        <topology evidence="1">Lipid-anchor</topology>
        <topology evidence="1">GPI-anchor</topology>
    </subcellularLocation>
    <subcellularLocation>
        <location evidence="2">Secreted</location>
    </subcellularLocation>
</comment>
<dbReference type="AlphaFoldDB" id="A0A9W9FM68"/>
<evidence type="ECO:0000313" key="12">
    <source>
        <dbReference type="Proteomes" id="UP001149074"/>
    </source>
</evidence>
<dbReference type="RefSeq" id="XP_056476166.1">
    <property type="nucleotide sequence ID" value="XM_056615809.1"/>
</dbReference>
<dbReference type="GO" id="GO:0098552">
    <property type="term" value="C:side of membrane"/>
    <property type="evidence" value="ECO:0007669"/>
    <property type="project" value="UniProtKB-KW"/>
</dbReference>
<dbReference type="Proteomes" id="UP001149074">
    <property type="component" value="Unassembled WGS sequence"/>
</dbReference>
<dbReference type="OrthoDB" id="5431405at2759"/>
<evidence type="ECO:0000256" key="4">
    <source>
        <dbReference type="ARBA" id="ARBA00022525"/>
    </source>
</evidence>
<name>A0A9W9FM68_9EURO</name>
<evidence type="ECO:0000256" key="7">
    <source>
        <dbReference type="ARBA" id="ARBA00023157"/>
    </source>
</evidence>
<evidence type="ECO:0000256" key="8">
    <source>
        <dbReference type="ARBA" id="ARBA00023288"/>
    </source>
</evidence>
<dbReference type="InterPro" id="IPR008427">
    <property type="entry name" value="Extracellular_membr_CFEM_dom"/>
</dbReference>
<evidence type="ECO:0000256" key="5">
    <source>
        <dbReference type="ARBA" id="ARBA00022622"/>
    </source>
</evidence>
<dbReference type="Pfam" id="PF05730">
    <property type="entry name" value="CFEM"/>
    <property type="match status" value="1"/>
</dbReference>
<sequence>MKGVSLVSISTFAALAAAHPQGLWWGTDTCYPSPENTDNQCLESQKTGFDWSELANGDNWTFEGFRFTGFSPKNACNSSGGKCIMGKLNRDDGYTLQMDAVDAPFSVRKFHLSTSRKTDVLITYELADGSSCRQIAFSTPEGHDVSNDQCGGAVSVKFMLPEESKFGECDFNIHEINFDCSGGPKSPPQPNPSSSVATIPPHLATHSSTILEIPSTPVLHTPPPTSEIQQVTPTVEGPPHSEVHESTFTVWTTSTITVTKCPPSATSCPAHSNGIVTSTLVGSTTVYPSGPHEVTTTAQPISTVTPALPSSPVVPPPQCPKLVPKCINTWLSIPKCDSNGDAACFCPSSEFTGKVQSCIHAWGTSEKEKESALSYFAGICAPYVPKNPAIIDLVPSGTSSNGPPAQTRVVPFTTLPVSVQTTTIPPTPEVPLTTITWSSHTFGWYFFYFLLVQPDNLLYSMPESNKSEYLFHYRHNDYDLQDPRILVDAVGSHVN</sequence>
<evidence type="ECO:0000256" key="1">
    <source>
        <dbReference type="ARBA" id="ARBA00004589"/>
    </source>
</evidence>
<reference evidence="11" key="2">
    <citation type="journal article" date="2023" name="IMA Fungus">
        <title>Comparative genomic study of the Penicillium genus elucidates a diverse pangenome and 15 lateral gene transfer events.</title>
        <authorList>
            <person name="Petersen C."/>
            <person name="Sorensen T."/>
            <person name="Nielsen M.R."/>
            <person name="Sondergaard T.E."/>
            <person name="Sorensen J.L."/>
            <person name="Fitzpatrick D.A."/>
            <person name="Frisvad J.C."/>
            <person name="Nielsen K.L."/>
        </authorList>
    </citation>
    <scope>NUCLEOTIDE SEQUENCE</scope>
    <source>
        <strain evidence="11">IBT 30761</strain>
    </source>
</reference>
<feature type="domain" description="CFEM" evidence="10">
    <location>
        <begin position="317"/>
        <end position="381"/>
    </location>
</feature>